<comment type="caution">
    <text evidence="2">The sequence shown here is derived from an EMBL/GenBank/DDBJ whole genome shotgun (WGS) entry which is preliminary data.</text>
</comment>
<evidence type="ECO:0000313" key="2">
    <source>
        <dbReference type="EMBL" id="MQL88954.1"/>
    </source>
</evidence>
<evidence type="ECO:0000313" key="3">
    <source>
        <dbReference type="Proteomes" id="UP000652761"/>
    </source>
</evidence>
<dbReference type="AlphaFoldDB" id="A0A843V5L9"/>
<dbReference type="EMBL" id="NMUH01001105">
    <property type="protein sequence ID" value="MQL88954.1"/>
    <property type="molecule type" value="Genomic_DNA"/>
</dbReference>
<feature type="compositionally biased region" description="Basic and acidic residues" evidence="1">
    <location>
        <begin position="21"/>
        <end position="35"/>
    </location>
</feature>
<keyword evidence="3" id="KW-1185">Reference proteome</keyword>
<gene>
    <name evidence="2" type="ORF">Taro_021531</name>
</gene>
<dbReference type="Proteomes" id="UP000652761">
    <property type="component" value="Unassembled WGS sequence"/>
</dbReference>
<organism evidence="2 3">
    <name type="scientific">Colocasia esculenta</name>
    <name type="common">Wild taro</name>
    <name type="synonym">Arum esculentum</name>
    <dbReference type="NCBI Taxonomy" id="4460"/>
    <lineage>
        <taxon>Eukaryota</taxon>
        <taxon>Viridiplantae</taxon>
        <taxon>Streptophyta</taxon>
        <taxon>Embryophyta</taxon>
        <taxon>Tracheophyta</taxon>
        <taxon>Spermatophyta</taxon>
        <taxon>Magnoliopsida</taxon>
        <taxon>Liliopsida</taxon>
        <taxon>Araceae</taxon>
        <taxon>Aroideae</taxon>
        <taxon>Colocasieae</taxon>
        <taxon>Colocasia</taxon>
    </lineage>
</organism>
<evidence type="ECO:0000256" key="1">
    <source>
        <dbReference type="SAM" id="MobiDB-lite"/>
    </source>
</evidence>
<sequence length="69" mass="7532">MSAGEEWALVYDVAVWSIGYKPEKEKRPTEQEKPGRLQAVQEVDITNEGGVVEGKSDDDPSPTNGNGLE</sequence>
<feature type="region of interest" description="Disordered" evidence="1">
    <location>
        <begin position="20"/>
        <end position="69"/>
    </location>
</feature>
<proteinExistence type="predicted"/>
<name>A0A843V5L9_COLES</name>
<protein>
    <submittedName>
        <fullName evidence="2">Uncharacterized protein</fullName>
    </submittedName>
</protein>
<accession>A0A843V5L9</accession>
<reference evidence="2" key="1">
    <citation type="submission" date="2017-07" db="EMBL/GenBank/DDBJ databases">
        <title>Taro Niue Genome Assembly and Annotation.</title>
        <authorList>
            <person name="Atibalentja N."/>
            <person name="Keating K."/>
            <person name="Fields C.J."/>
        </authorList>
    </citation>
    <scope>NUCLEOTIDE SEQUENCE</scope>
    <source>
        <strain evidence="2">Niue_2</strain>
        <tissue evidence="2">Leaf</tissue>
    </source>
</reference>